<dbReference type="InterPro" id="IPR053151">
    <property type="entry name" value="RNase_H-like"/>
</dbReference>
<evidence type="ECO:0000313" key="2">
    <source>
        <dbReference type="EMBL" id="CAH9100512.1"/>
    </source>
</evidence>
<dbReference type="Gene3D" id="3.30.420.10">
    <property type="entry name" value="Ribonuclease H-like superfamily/Ribonuclease H"/>
    <property type="match status" value="1"/>
</dbReference>
<proteinExistence type="predicted"/>
<dbReference type="Proteomes" id="UP001152523">
    <property type="component" value="Unassembled WGS sequence"/>
</dbReference>
<evidence type="ECO:0000313" key="3">
    <source>
        <dbReference type="Proteomes" id="UP001152523"/>
    </source>
</evidence>
<comment type="caution">
    <text evidence="2">The sequence shown here is derived from an EMBL/GenBank/DDBJ whole genome shotgun (WGS) entry which is preliminary data.</text>
</comment>
<dbReference type="PANTHER" id="PTHR47723:SF19">
    <property type="entry name" value="POLYNUCLEOTIDYL TRANSFERASE, RIBONUCLEASE H-LIKE SUPERFAMILY PROTEIN"/>
    <property type="match status" value="1"/>
</dbReference>
<dbReference type="SUPFAM" id="SSF53098">
    <property type="entry name" value="Ribonuclease H-like"/>
    <property type="match status" value="1"/>
</dbReference>
<reference evidence="2" key="1">
    <citation type="submission" date="2022-07" db="EMBL/GenBank/DDBJ databases">
        <authorList>
            <person name="Macas J."/>
            <person name="Novak P."/>
            <person name="Neumann P."/>
        </authorList>
    </citation>
    <scope>NUCLEOTIDE SEQUENCE</scope>
</reference>
<dbReference type="EMBL" id="CAMAPF010000108">
    <property type="protein sequence ID" value="CAH9100512.1"/>
    <property type="molecule type" value="Genomic_DNA"/>
</dbReference>
<sequence length="127" mass="14495">MAISFPISASSAFEAELLAVIHATSWAIDASFTDFQVEMDSREALEHLHRRGRGRWSGEVNDLLDLSESRTISYFAILREANWAAHFLATSFMDRPKNYFQIADLPHQARNAYFMDLFGLPSVRVVR</sequence>
<name>A0AAV0DK83_9ASTE</name>
<dbReference type="GO" id="GO:0003676">
    <property type="term" value="F:nucleic acid binding"/>
    <property type="evidence" value="ECO:0007669"/>
    <property type="project" value="InterPro"/>
</dbReference>
<dbReference type="PANTHER" id="PTHR47723">
    <property type="entry name" value="OS05G0353850 PROTEIN"/>
    <property type="match status" value="1"/>
</dbReference>
<gene>
    <name evidence="2" type="ORF">CEPIT_LOCUS15318</name>
</gene>
<feature type="domain" description="RNase H type-1" evidence="1">
    <location>
        <begin position="9"/>
        <end position="90"/>
    </location>
</feature>
<organism evidence="2 3">
    <name type="scientific">Cuscuta epithymum</name>
    <dbReference type="NCBI Taxonomy" id="186058"/>
    <lineage>
        <taxon>Eukaryota</taxon>
        <taxon>Viridiplantae</taxon>
        <taxon>Streptophyta</taxon>
        <taxon>Embryophyta</taxon>
        <taxon>Tracheophyta</taxon>
        <taxon>Spermatophyta</taxon>
        <taxon>Magnoliopsida</taxon>
        <taxon>eudicotyledons</taxon>
        <taxon>Gunneridae</taxon>
        <taxon>Pentapetalae</taxon>
        <taxon>asterids</taxon>
        <taxon>lamiids</taxon>
        <taxon>Solanales</taxon>
        <taxon>Convolvulaceae</taxon>
        <taxon>Cuscuteae</taxon>
        <taxon>Cuscuta</taxon>
        <taxon>Cuscuta subgen. Cuscuta</taxon>
    </lineage>
</organism>
<dbReference type="InterPro" id="IPR044730">
    <property type="entry name" value="RNase_H-like_dom_plant"/>
</dbReference>
<dbReference type="GO" id="GO:0004523">
    <property type="term" value="F:RNA-DNA hybrid ribonuclease activity"/>
    <property type="evidence" value="ECO:0007669"/>
    <property type="project" value="InterPro"/>
</dbReference>
<dbReference type="AlphaFoldDB" id="A0AAV0DK83"/>
<accession>A0AAV0DK83</accession>
<dbReference type="InterPro" id="IPR002156">
    <property type="entry name" value="RNaseH_domain"/>
</dbReference>
<dbReference type="CDD" id="cd06222">
    <property type="entry name" value="RNase_H_like"/>
    <property type="match status" value="1"/>
</dbReference>
<protein>
    <recommendedName>
        <fullName evidence="1">RNase H type-1 domain-containing protein</fullName>
    </recommendedName>
</protein>
<dbReference type="InterPro" id="IPR036397">
    <property type="entry name" value="RNaseH_sf"/>
</dbReference>
<dbReference type="InterPro" id="IPR012337">
    <property type="entry name" value="RNaseH-like_sf"/>
</dbReference>
<keyword evidence="3" id="KW-1185">Reference proteome</keyword>
<evidence type="ECO:0000259" key="1">
    <source>
        <dbReference type="Pfam" id="PF13456"/>
    </source>
</evidence>
<dbReference type="Pfam" id="PF13456">
    <property type="entry name" value="RVT_3"/>
    <property type="match status" value="1"/>
</dbReference>